<evidence type="ECO:0000313" key="2">
    <source>
        <dbReference type="EMBL" id="MBC3766760.1"/>
    </source>
</evidence>
<keyword evidence="3" id="KW-1185">Reference proteome</keyword>
<evidence type="ECO:0008006" key="4">
    <source>
        <dbReference type="Google" id="ProtNLM"/>
    </source>
</evidence>
<dbReference type="EMBL" id="JACNEP010000010">
    <property type="protein sequence ID" value="MBC3766760.1"/>
    <property type="molecule type" value="Genomic_DNA"/>
</dbReference>
<reference evidence="2" key="2">
    <citation type="submission" date="2020-08" db="EMBL/GenBank/DDBJ databases">
        <authorList>
            <person name="Lai Q."/>
        </authorList>
    </citation>
    <scope>NUCLEOTIDE SEQUENCE</scope>
    <source>
        <strain evidence="2">S27-2</strain>
    </source>
</reference>
<dbReference type="AlphaFoldDB" id="A0A8J6M028"/>
<protein>
    <recommendedName>
        <fullName evidence="4">DUF4402 domain-containing protein</fullName>
    </recommendedName>
</protein>
<feature type="signal peptide" evidence="1">
    <location>
        <begin position="1"/>
        <end position="21"/>
    </location>
</feature>
<comment type="caution">
    <text evidence="2">The sequence shown here is derived from an EMBL/GenBank/DDBJ whole genome shotgun (WGS) entry which is preliminary data.</text>
</comment>
<dbReference type="Proteomes" id="UP000601768">
    <property type="component" value="Unassembled WGS sequence"/>
</dbReference>
<organism evidence="2 3">
    <name type="scientific">Neptunicella marina</name>
    <dbReference type="NCBI Taxonomy" id="2125989"/>
    <lineage>
        <taxon>Bacteria</taxon>
        <taxon>Pseudomonadati</taxon>
        <taxon>Pseudomonadota</taxon>
        <taxon>Gammaproteobacteria</taxon>
        <taxon>Alteromonadales</taxon>
        <taxon>Alteromonadaceae</taxon>
        <taxon>Neptunicella</taxon>
    </lineage>
</organism>
<reference evidence="2" key="1">
    <citation type="journal article" date="2018" name="Int. J. Syst. Evol. Microbiol.">
        <title>Neptunicella marina gen. nov., sp. nov., isolated from surface seawater.</title>
        <authorList>
            <person name="Liu X."/>
            <person name="Lai Q."/>
            <person name="Du Y."/>
            <person name="Zhang X."/>
            <person name="Liu Z."/>
            <person name="Sun F."/>
            <person name="Shao Z."/>
        </authorList>
    </citation>
    <scope>NUCLEOTIDE SEQUENCE</scope>
    <source>
        <strain evidence="2">S27-2</strain>
    </source>
</reference>
<evidence type="ECO:0000313" key="3">
    <source>
        <dbReference type="Proteomes" id="UP000601768"/>
    </source>
</evidence>
<proteinExistence type="predicted"/>
<gene>
    <name evidence="2" type="ORF">H8B19_12795</name>
</gene>
<evidence type="ECO:0000256" key="1">
    <source>
        <dbReference type="SAM" id="SignalP"/>
    </source>
</evidence>
<feature type="chain" id="PRO_5035258631" description="DUF4402 domain-containing protein" evidence="1">
    <location>
        <begin position="22"/>
        <end position="163"/>
    </location>
</feature>
<dbReference type="RefSeq" id="WP_186507285.1">
    <property type="nucleotide sequence ID" value="NZ_JACNEP010000010.1"/>
</dbReference>
<accession>A0A8J6M028</accession>
<name>A0A8J6M028_9ALTE</name>
<sequence length="163" mass="17367">MKKYLSSILLLAGLALPQAHAQDVFSVIDDIDFGTIFFKQGICDMDPATGALTNVTGINTCEESSKGTVGSYVITTSPNVTVTVKLLQRNNAGDGLIFEPTGKMRNISQEVDVPAGIDVQISSGSTGVVRLFVGGRLRLAQDMLPANNYTFSQPVGIEWSITP</sequence>
<keyword evidence="1" id="KW-0732">Signal</keyword>